<dbReference type="eggNOG" id="arCOG13194">
    <property type="taxonomic scope" value="Archaea"/>
</dbReference>
<proteinExistence type="predicted"/>
<reference evidence="1" key="1">
    <citation type="submission" date="2011-05" db="EMBL/GenBank/DDBJ databases">
        <title>Complete sequence of chromosome of Methanothermococcus okinawensis IH1.</title>
        <authorList>
            <consortium name="US DOE Joint Genome Institute"/>
            <person name="Lucas S."/>
            <person name="Han J."/>
            <person name="Lapidus A."/>
            <person name="Cheng J.-F."/>
            <person name="Goodwin L."/>
            <person name="Pitluck S."/>
            <person name="Peters L."/>
            <person name="Mikhailova N."/>
            <person name="Held B."/>
            <person name="Han C."/>
            <person name="Tapia R."/>
            <person name="Land M."/>
            <person name="Hauser L."/>
            <person name="Kyrpides N."/>
            <person name="Ivanova N."/>
            <person name="Pagani I."/>
            <person name="Sieprawska-Lupa M."/>
            <person name="Takai K."/>
            <person name="Miyazaki J."/>
            <person name="Whitman W."/>
            <person name="Woyke T."/>
        </authorList>
    </citation>
    <scope>NUCLEOTIDE SEQUENCE</scope>
    <source>
        <strain evidence="1">IH1</strain>
    </source>
</reference>
<dbReference type="GeneID" id="10772433"/>
<gene>
    <name evidence="1" type="ordered locus">Metok_0315</name>
</gene>
<dbReference type="Proteomes" id="UP000009296">
    <property type="component" value="Chromosome"/>
</dbReference>
<evidence type="ECO:0000313" key="2">
    <source>
        <dbReference type="Proteomes" id="UP000009296"/>
    </source>
</evidence>
<organism evidence="1 2">
    <name type="scientific">Methanothermococcus okinawensis (strain DSM 14208 / JCM 11175 / IH1)</name>
    <dbReference type="NCBI Taxonomy" id="647113"/>
    <lineage>
        <taxon>Archaea</taxon>
        <taxon>Methanobacteriati</taxon>
        <taxon>Methanobacteriota</taxon>
        <taxon>Methanomada group</taxon>
        <taxon>Methanococci</taxon>
        <taxon>Methanococcales</taxon>
        <taxon>Methanococcaceae</taxon>
        <taxon>Methanothermococcus</taxon>
    </lineage>
</organism>
<dbReference type="RefSeq" id="WP_013866491.1">
    <property type="nucleotide sequence ID" value="NC_015636.1"/>
</dbReference>
<dbReference type="AlphaFoldDB" id="F8AKA5"/>
<keyword evidence="2" id="KW-1185">Reference proteome</keyword>
<name>F8AKA5_METOI</name>
<dbReference type="OrthoDB" id="375966at2157"/>
<dbReference type="KEGG" id="mok:Metok_0315"/>
<dbReference type="EMBL" id="CP002792">
    <property type="protein sequence ID" value="AEH06305.1"/>
    <property type="molecule type" value="Genomic_DNA"/>
</dbReference>
<dbReference type="HOGENOM" id="CLU_2784184_0_0_2"/>
<dbReference type="STRING" id="647113.Metok_0315"/>
<accession>F8AKA5</accession>
<sequence length="74" mass="8387">MRKNSKLLDAVAQRYGCLPSDILNLSVVEFNINIAVAVNSADTESEKKGCKVKVVDKTELNNKYKELLRRYNAR</sequence>
<protein>
    <submittedName>
        <fullName evidence="1">Uncharacterized protein</fullName>
    </submittedName>
</protein>
<evidence type="ECO:0000313" key="1">
    <source>
        <dbReference type="EMBL" id="AEH06305.1"/>
    </source>
</evidence>